<comment type="caution">
    <text evidence="15">The sequence shown here is derived from an EMBL/GenBank/DDBJ whole genome shotgun (WGS) entry which is preliminary data.</text>
</comment>
<keyword evidence="10 11" id="KW-0694">RNA-binding</keyword>
<proteinExistence type="inferred from homology"/>
<dbReference type="GO" id="GO:0000049">
    <property type="term" value="F:tRNA binding"/>
    <property type="evidence" value="ECO:0007669"/>
    <property type="project" value="UniProtKB-UniRule"/>
</dbReference>
<dbReference type="GO" id="GO:0000287">
    <property type="term" value="F:magnesium ion binding"/>
    <property type="evidence" value="ECO:0007669"/>
    <property type="project" value="UniProtKB-UniRule"/>
</dbReference>
<dbReference type="PATRIC" id="fig|1637975.4.peg.3493"/>
<comment type="function">
    <text evidence="11">Catalyzes the addition and repair of the essential 3'-terminal CCA sequence in tRNAs without using a nucleic acid template. Adds these three nucleotides in the order of C, C, and A to the tRNA nucleotide-73, using CTP and ATP as substrates and producing inorganic pyrophosphate. tRNA 3'-terminal CCA addition is required both for tRNA processing and repair. Also involved in tRNA surveillance by mediating tandem CCA addition to generate a CCACCA at the 3' terminus of unstable tRNAs. While stable tRNAs receive only 3'-terminal CCA, unstable tRNAs are marked with CCACCA and rapidly degraded.</text>
</comment>
<dbReference type="InterPro" id="IPR023068">
    <property type="entry name" value="CCA-adding_enz_firmicutes"/>
</dbReference>
<dbReference type="Gene3D" id="1.20.58.560">
    <property type="match status" value="1"/>
</dbReference>
<dbReference type="CDD" id="cd05398">
    <property type="entry name" value="NT_ClassII-CCAase"/>
    <property type="match status" value="1"/>
</dbReference>
<evidence type="ECO:0000259" key="12">
    <source>
        <dbReference type="Pfam" id="PF01743"/>
    </source>
</evidence>
<keyword evidence="16" id="KW-1185">Reference proteome</keyword>
<evidence type="ECO:0000259" key="14">
    <source>
        <dbReference type="Pfam" id="PF13735"/>
    </source>
</evidence>
<feature type="binding site" evidence="11">
    <location>
        <position position="157"/>
    </location>
    <ligand>
        <name>ATP</name>
        <dbReference type="ChEBI" id="CHEBI:30616"/>
    </ligand>
</feature>
<keyword evidence="4 11" id="KW-0548">Nucleotidyltransferase</keyword>
<feature type="domain" description="tRNA nucleotidyltransferase/poly(A) polymerase RNA and SrmB- binding" evidence="13">
    <location>
        <begin position="169"/>
        <end position="229"/>
    </location>
</feature>
<dbReference type="Gene3D" id="1.10.110.30">
    <property type="match status" value="1"/>
</dbReference>
<feature type="binding site" evidence="11">
    <location>
        <position position="160"/>
    </location>
    <ligand>
        <name>CTP</name>
        <dbReference type="ChEBI" id="CHEBI:37563"/>
    </ligand>
</feature>
<evidence type="ECO:0000256" key="7">
    <source>
        <dbReference type="ARBA" id="ARBA00022800"/>
    </source>
</evidence>
<protein>
    <recommendedName>
        <fullName evidence="11">CCA-adding enzyme</fullName>
        <ecNumber evidence="11">2.7.7.72</ecNumber>
    </recommendedName>
    <alternativeName>
        <fullName evidence="11">CCA tRNA nucleotidyltransferase</fullName>
    </alternativeName>
    <alternativeName>
        <fullName evidence="11">tRNA CCA-pyrophosphorylase</fullName>
    </alternativeName>
    <alternativeName>
        <fullName evidence="11">tRNA adenylyl-/cytidylyl- transferase</fullName>
    </alternativeName>
    <alternativeName>
        <fullName evidence="11">tRNA nucleotidyltransferase</fullName>
    </alternativeName>
    <alternativeName>
        <fullName evidence="11">tRNA-NT</fullName>
    </alternativeName>
</protein>
<feature type="binding site" evidence="11">
    <location>
        <position position="163"/>
    </location>
    <ligand>
        <name>ATP</name>
        <dbReference type="ChEBI" id="CHEBI:30616"/>
    </ligand>
</feature>
<evidence type="ECO:0000256" key="1">
    <source>
        <dbReference type="ARBA" id="ARBA00001946"/>
    </source>
</evidence>
<dbReference type="SUPFAM" id="SSF81891">
    <property type="entry name" value="Poly A polymerase C-terminal region-like"/>
    <property type="match status" value="1"/>
</dbReference>
<feature type="binding site" evidence="11">
    <location>
        <position position="42"/>
    </location>
    <ligand>
        <name>Mg(2+)</name>
        <dbReference type="ChEBI" id="CHEBI:18420"/>
    </ligand>
</feature>
<evidence type="ECO:0000256" key="8">
    <source>
        <dbReference type="ARBA" id="ARBA00022840"/>
    </source>
</evidence>
<dbReference type="Pfam" id="PF13735">
    <property type="entry name" value="tRNA_NucTran2_2"/>
    <property type="match status" value="1"/>
</dbReference>
<dbReference type="InterPro" id="IPR043519">
    <property type="entry name" value="NT_sf"/>
</dbReference>
<dbReference type="EMBL" id="LJIX01000006">
    <property type="protein sequence ID" value="KQL20244.1"/>
    <property type="molecule type" value="Genomic_DNA"/>
</dbReference>
<evidence type="ECO:0000256" key="2">
    <source>
        <dbReference type="ARBA" id="ARBA00022679"/>
    </source>
</evidence>
<dbReference type="Pfam" id="PF12627">
    <property type="entry name" value="PolyA_pol_RNAbd"/>
    <property type="match status" value="1"/>
</dbReference>
<keyword evidence="8 11" id="KW-0067">ATP-binding</keyword>
<feature type="binding site" evidence="11">
    <location>
        <position position="111"/>
    </location>
    <ligand>
        <name>CTP</name>
        <dbReference type="ChEBI" id="CHEBI:37563"/>
    </ligand>
</feature>
<feature type="domain" description="CCA-adding enzyme C-terminal" evidence="14">
    <location>
        <begin position="246"/>
        <end position="393"/>
    </location>
</feature>
<dbReference type="InterPro" id="IPR032828">
    <property type="entry name" value="PolyA_RNA-bd"/>
</dbReference>
<feature type="binding site" evidence="11">
    <location>
        <position position="40"/>
    </location>
    <ligand>
        <name>Mg(2+)</name>
        <dbReference type="ChEBI" id="CHEBI:18420"/>
    </ligand>
</feature>
<accession>A0A0Q3SKR0</accession>
<evidence type="ECO:0000256" key="11">
    <source>
        <dbReference type="HAMAP-Rule" id="MF_01263"/>
    </source>
</evidence>
<dbReference type="Gene3D" id="3.30.460.10">
    <property type="entry name" value="Beta Polymerase, domain 2"/>
    <property type="match status" value="1"/>
</dbReference>
<dbReference type="Gene3D" id="1.10.246.80">
    <property type="match status" value="1"/>
</dbReference>
<comment type="subunit">
    <text evidence="11">Homodimer.</text>
</comment>
<feature type="binding site" evidence="11">
    <location>
        <position position="30"/>
    </location>
    <ligand>
        <name>CTP</name>
        <dbReference type="ChEBI" id="CHEBI:37563"/>
    </ligand>
</feature>
<comment type="similarity">
    <text evidence="11">Belongs to the tRNA nucleotidyltransferase/poly(A) polymerase family. Bacterial CCA-adding enzyme type 3 subfamily.</text>
</comment>
<dbReference type="HAMAP" id="MF_01263">
    <property type="entry name" value="CCA_bact_type3"/>
    <property type="match status" value="1"/>
</dbReference>
<dbReference type="GO" id="GO:0004810">
    <property type="term" value="F:CCA tRNA nucleotidyltransferase activity"/>
    <property type="evidence" value="ECO:0007669"/>
    <property type="project" value="UniProtKB-UniRule"/>
</dbReference>
<keyword evidence="2 11" id="KW-0808">Transferase</keyword>
<feature type="domain" description="Poly A polymerase head" evidence="12">
    <location>
        <begin position="22"/>
        <end position="141"/>
    </location>
</feature>
<organism evidence="15 16">
    <name type="scientific">Cytobacillus solani</name>
    <dbReference type="NCBI Taxonomy" id="1637975"/>
    <lineage>
        <taxon>Bacteria</taxon>
        <taxon>Bacillati</taxon>
        <taxon>Bacillota</taxon>
        <taxon>Bacilli</taxon>
        <taxon>Bacillales</taxon>
        <taxon>Bacillaceae</taxon>
        <taxon>Cytobacillus</taxon>
    </lineage>
</organism>
<dbReference type="PANTHER" id="PTHR46173:SF1">
    <property type="entry name" value="CCA TRNA NUCLEOTIDYLTRANSFERASE 1, MITOCHONDRIAL"/>
    <property type="match status" value="1"/>
</dbReference>
<evidence type="ECO:0000256" key="10">
    <source>
        <dbReference type="ARBA" id="ARBA00022884"/>
    </source>
</evidence>
<comment type="cofactor">
    <cofactor evidence="1 11">
        <name>Mg(2+)</name>
        <dbReference type="ChEBI" id="CHEBI:18420"/>
    </cofactor>
</comment>
<dbReference type="GO" id="GO:0042245">
    <property type="term" value="P:RNA repair"/>
    <property type="evidence" value="ECO:0007669"/>
    <property type="project" value="UniProtKB-KW"/>
</dbReference>
<gene>
    <name evidence="11" type="primary">cca</name>
    <name evidence="15" type="ORF">AN957_17775</name>
</gene>
<feature type="binding site" evidence="11">
    <location>
        <position position="27"/>
    </location>
    <ligand>
        <name>ATP</name>
        <dbReference type="ChEBI" id="CHEBI:30616"/>
    </ligand>
</feature>
<evidence type="ECO:0000256" key="5">
    <source>
        <dbReference type="ARBA" id="ARBA00022723"/>
    </source>
</evidence>
<dbReference type="Pfam" id="PF01743">
    <property type="entry name" value="PolyA_pol"/>
    <property type="match status" value="1"/>
</dbReference>
<comment type="miscellaneous">
    <text evidence="11">A single active site specifically recognizes both ATP and CTP and is responsible for their addition.</text>
</comment>
<keyword evidence="5 11" id="KW-0479">Metal-binding</keyword>
<evidence type="ECO:0000313" key="16">
    <source>
        <dbReference type="Proteomes" id="UP000050996"/>
    </source>
</evidence>
<sequence>MNEPFLSAVPLLTKIEDEGFEAYFVGGSVRDLLLGRDIADIDIATSATPQEIQAIFPKTIDVGVEHGTIVVLFSGKTYEVTTFRTEAEYEDCRRPSEVQFIRSLEEDLKRRDFTMNAIAMDKRGQFIDPFHGKRAIENRVIQTVGKAEERFSEDALRMMRAVRFFSQLNFQIETTTRAALIQYAHLLKHISTERKLIEFEKLLVGKNRKHALEMLHETRLYMYLPGMAPYSEGLTRMCKYDTTSLTIEEMWAFLIYQLRINNDEINSFLKTWKLPVKKIKKIIHLVKWLMIRLKIDWTDEALYKAGMNTIFSTERIYNLLHNQEIDSRIDRLLEQYETLPIKQRSELNVTGNDLLDWFQKKQGPWIREKIEMVEKAVIHRKVSNHNQSIREWLIECNQN</sequence>
<feature type="binding site" evidence="11">
    <location>
        <position position="160"/>
    </location>
    <ligand>
        <name>ATP</name>
        <dbReference type="ChEBI" id="CHEBI:30616"/>
    </ligand>
</feature>
<dbReference type="GO" id="GO:0005524">
    <property type="term" value="F:ATP binding"/>
    <property type="evidence" value="ECO:0007669"/>
    <property type="project" value="UniProtKB-UniRule"/>
</dbReference>
<keyword evidence="3 11" id="KW-0819">tRNA processing</keyword>
<feature type="binding site" evidence="11">
    <location>
        <position position="154"/>
    </location>
    <ligand>
        <name>ATP</name>
        <dbReference type="ChEBI" id="CHEBI:30616"/>
    </ligand>
</feature>
<dbReference type="SUPFAM" id="SSF81301">
    <property type="entry name" value="Nucleotidyltransferase"/>
    <property type="match status" value="1"/>
</dbReference>
<feature type="binding site" evidence="11">
    <location>
        <position position="111"/>
    </location>
    <ligand>
        <name>ATP</name>
        <dbReference type="ChEBI" id="CHEBI:30616"/>
    </ligand>
</feature>
<feature type="binding site" evidence="11">
    <location>
        <position position="154"/>
    </location>
    <ligand>
        <name>CTP</name>
        <dbReference type="ChEBI" id="CHEBI:37563"/>
    </ligand>
</feature>
<keyword evidence="6 11" id="KW-0547">Nucleotide-binding</keyword>
<dbReference type="PANTHER" id="PTHR46173">
    <property type="entry name" value="CCA TRNA NUCLEOTIDYLTRANSFERASE 1, MITOCHONDRIAL"/>
    <property type="match status" value="1"/>
</dbReference>
<keyword evidence="7 11" id="KW-0692">RNA repair</keyword>
<comment type="catalytic activity">
    <reaction evidence="11">
        <text>a tRNA with a 3' CCA end + 2 CTP + ATP = a tRNA with a 3' CCACCA end + 3 diphosphate</text>
        <dbReference type="Rhea" id="RHEA:76235"/>
        <dbReference type="Rhea" id="RHEA-COMP:10468"/>
        <dbReference type="Rhea" id="RHEA-COMP:18655"/>
        <dbReference type="ChEBI" id="CHEBI:30616"/>
        <dbReference type="ChEBI" id="CHEBI:33019"/>
        <dbReference type="ChEBI" id="CHEBI:37563"/>
        <dbReference type="ChEBI" id="CHEBI:83071"/>
        <dbReference type="ChEBI" id="CHEBI:195187"/>
    </reaction>
</comment>
<dbReference type="AlphaFoldDB" id="A0A0Q3SKR0"/>
<evidence type="ECO:0000256" key="6">
    <source>
        <dbReference type="ARBA" id="ARBA00022741"/>
    </source>
</evidence>
<evidence type="ECO:0000313" key="15">
    <source>
        <dbReference type="EMBL" id="KQL20244.1"/>
    </source>
</evidence>
<evidence type="ECO:0000259" key="13">
    <source>
        <dbReference type="Pfam" id="PF12627"/>
    </source>
</evidence>
<dbReference type="GO" id="GO:0160016">
    <property type="term" value="F:CCACCA tRNA nucleotidyltransferase activity"/>
    <property type="evidence" value="ECO:0007669"/>
    <property type="project" value="RHEA"/>
</dbReference>
<feature type="binding site" evidence="11">
    <location>
        <position position="30"/>
    </location>
    <ligand>
        <name>ATP</name>
        <dbReference type="ChEBI" id="CHEBI:30616"/>
    </ligand>
</feature>
<dbReference type="InterPro" id="IPR032810">
    <property type="entry name" value="CCA-adding_enz_C"/>
</dbReference>
<dbReference type="GO" id="GO:0001680">
    <property type="term" value="P:tRNA 3'-terminal CCA addition"/>
    <property type="evidence" value="ECO:0007669"/>
    <property type="project" value="UniProtKB-UniRule"/>
</dbReference>
<evidence type="ECO:0000256" key="4">
    <source>
        <dbReference type="ARBA" id="ARBA00022695"/>
    </source>
</evidence>
<reference evidence="15 16" key="1">
    <citation type="submission" date="2015-09" db="EMBL/GenBank/DDBJ databases">
        <title>Genome sequencing project for genomic taxonomy and phylogenomics of Bacillus-like bacteria.</title>
        <authorList>
            <person name="Liu B."/>
            <person name="Wang J."/>
            <person name="Zhu Y."/>
            <person name="Liu G."/>
            <person name="Chen Q."/>
            <person name="Chen Z."/>
            <person name="Lan J."/>
            <person name="Che J."/>
            <person name="Ge C."/>
            <person name="Shi H."/>
            <person name="Pan Z."/>
            <person name="Liu X."/>
        </authorList>
    </citation>
    <scope>NUCLEOTIDE SEQUENCE [LARGE SCALE GENOMIC DNA]</scope>
    <source>
        <strain evidence="15 16">FJAT-18043</strain>
    </source>
</reference>
<dbReference type="EC" id="2.7.7.72" evidence="11"/>
<evidence type="ECO:0000256" key="3">
    <source>
        <dbReference type="ARBA" id="ARBA00022694"/>
    </source>
</evidence>
<feature type="binding site" evidence="11">
    <location>
        <position position="157"/>
    </location>
    <ligand>
        <name>CTP</name>
        <dbReference type="ChEBI" id="CHEBI:37563"/>
    </ligand>
</feature>
<dbReference type="STRING" id="1637975.AN957_17775"/>
<dbReference type="InterPro" id="IPR002646">
    <property type="entry name" value="PolA_pol_head_dom"/>
</dbReference>
<feature type="binding site" evidence="11">
    <location>
        <position position="27"/>
    </location>
    <ligand>
        <name>CTP</name>
        <dbReference type="ChEBI" id="CHEBI:37563"/>
    </ligand>
</feature>
<dbReference type="RefSeq" id="WP_056685414.1">
    <property type="nucleotide sequence ID" value="NZ_CP041305.1"/>
</dbReference>
<comment type="catalytic activity">
    <reaction evidence="11">
        <text>a tRNA precursor + 2 CTP + ATP = a tRNA with a 3' CCA end + 3 diphosphate</text>
        <dbReference type="Rhea" id="RHEA:14433"/>
        <dbReference type="Rhea" id="RHEA-COMP:10465"/>
        <dbReference type="Rhea" id="RHEA-COMP:10468"/>
        <dbReference type="ChEBI" id="CHEBI:30616"/>
        <dbReference type="ChEBI" id="CHEBI:33019"/>
        <dbReference type="ChEBI" id="CHEBI:37563"/>
        <dbReference type="ChEBI" id="CHEBI:74896"/>
        <dbReference type="ChEBI" id="CHEBI:83071"/>
        <dbReference type="EC" id="2.7.7.72"/>
    </reaction>
</comment>
<name>A0A0Q3SKR0_9BACI</name>
<keyword evidence="9 11" id="KW-0460">Magnesium</keyword>
<dbReference type="InterPro" id="IPR050264">
    <property type="entry name" value="Bact_CCA-adding_enz_type3_sf"/>
</dbReference>
<evidence type="ECO:0000256" key="9">
    <source>
        <dbReference type="ARBA" id="ARBA00022842"/>
    </source>
</evidence>
<dbReference type="Proteomes" id="UP000050996">
    <property type="component" value="Unassembled WGS sequence"/>
</dbReference>
<feature type="binding site" evidence="11">
    <location>
        <position position="163"/>
    </location>
    <ligand>
        <name>CTP</name>
        <dbReference type="ChEBI" id="CHEBI:37563"/>
    </ligand>
</feature>
<dbReference type="NCBIfam" id="NF009814">
    <property type="entry name" value="PRK13299.1"/>
    <property type="match status" value="1"/>
</dbReference>